<dbReference type="Gene3D" id="3.90.1150.10">
    <property type="entry name" value="Aspartate Aminotransferase, domain 1"/>
    <property type="match status" value="1"/>
</dbReference>
<evidence type="ECO:0008006" key="6">
    <source>
        <dbReference type="Google" id="ProtNLM"/>
    </source>
</evidence>
<dbReference type="InterPro" id="IPR015424">
    <property type="entry name" value="PyrdxlP-dep_Trfase"/>
</dbReference>
<comment type="similarity">
    <text evidence="3">Belongs to the DegT/DnrJ/EryC1 family.</text>
</comment>
<name>A0A2G9YYG6_9BACT</name>
<proteinExistence type="inferred from homology"/>
<evidence type="ECO:0000313" key="4">
    <source>
        <dbReference type="EMBL" id="PIP24280.1"/>
    </source>
</evidence>
<evidence type="ECO:0000313" key="5">
    <source>
        <dbReference type="Proteomes" id="UP000229952"/>
    </source>
</evidence>
<evidence type="ECO:0000256" key="1">
    <source>
        <dbReference type="PIRSR" id="PIRSR000390-1"/>
    </source>
</evidence>
<dbReference type="GO" id="GO:0030170">
    <property type="term" value="F:pyridoxal phosphate binding"/>
    <property type="evidence" value="ECO:0007669"/>
    <property type="project" value="TreeGrafter"/>
</dbReference>
<evidence type="ECO:0000256" key="2">
    <source>
        <dbReference type="PIRSR" id="PIRSR000390-2"/>
    </source>
</evidence>
<reference evidence="4 5" key="1">
    <citation type="submission" date="2017-09" db="EMBL/GenBank/DDBJ databases">
        <title>Depth-based differentiation of microbial function through sediment-hosted aquifers and enrichment of novel symbionts in the deep terrestrial subsurface.</title>
        <authorList>
            <person name="Probst A.J."/>
            <person name="Ladd B."/>
            <person name="Jarett J.K."/>
            <person name="Geller-Mcgrath D.E."/>
            <person name="Sieber C.M."/>
            <person name="Emerson J.B."/>
            <person name="Anantharaman K."/>
            <person name="Thomas B.C."/>
            <person name="Malmstrom R."/>
            <person name="Stieglmeier M."/>
            <person name="Klingl A."/>
            <person name="Woyke T."/>
            <person name="Ryan C.M."/>
            <person name="Banfield J.F."/>
        </authorList>
    </citation>
    <scope>NUCLEOTIDE SEQUENCE [LARGE SCALE GENOMIC DNA]</scope>
    <source>
        <strain evidence="4">CG23_combo_of_CG06-09_8_20_14_all_37_18</strain>
    </source>
</reference>
<dbReference type="PANTHER" id="PTHR30244:SF34">
    <property type="entry name" value="DTDP-4-AMINO-4,6-DIDEOXYGALACTOSE TRANSAMINASE"/>
    <property type="match status" value="1"/>
</dbReference>
<accession>A0A2G9YYG6</accession>
<dbReference type="AlphaFoldDB" id="A0A2G9YYG6"/>
<dbReference type="InterPro" id="IPR015421">
    <property type="entry name" value="PyrdxlP-dep_Trfase_major"/>
</dbReference>
<dbReference type="Gene3D" id="3.40.640.10">
    <property type="entry name" value="Type I PLP-dependent aspartate aminotransferase-like (Major domain)"/>
    <property type="match status" value="1"/>
</dbReference>
<dbReference type="Proteomes" id="UP000229952">
    <property type="component" value="Unassembled WGS sequence"/>
</dbReference>
<feature type="modified residue" description="N6-(pyridoxal phosphate)lysine" evidence="2">
    <location>
        <position position="205"/>
    </location>
</feature>
<dbReference type="InterPro" id="IPR000653">
    <property type="entry name" value="DegT/StrS_aminotransferase"/>
</dbReference>
<gene>
    <name evidence="4" type="ORF">COX35_01550</name>
</gene>
<evidence type="ECO:0000256" key="3">
    <source>
        <dbReference type="RuleBase" id="RU004508"/>
    </source>
</evidence>
<dbReference type="PANTHER" id="PTHR30244">
    <property type="entry name" value="TRANSAMINASE"/>
    <property type="match status" value="1"/>
</dbReference>
<dbReference type="EMBL" id="PCRQ01000039">
    <property type="protein sequence ID" value="PIP24280.1"/>
    <property type="molecule type" value="Genomic_DNA"/>
</dbReference>
<sequence length="432" mass="49857">MLRPISISLSPNTEKDDVRLAFRLLWQPWKWRNPSTSSGQVADLEEEFKKYLGVKYAFSFNSGRSALMAILNSLELNKDDEVLLQAFTCNAAVNPILWSGLKPVFVDCDETTFNTDTEDLKRKIGPKSKAVMVQHTFGLPLEMDKILEICRQGEEDKSSSSPFAKARENNLILIEDCAHSLGADFEGKKTGTFGKASFFSFSRDKVISSVYGGMAVTDDDTLAKKLKDFQEEIGYPSYFWVFQQLLHPILMNWLILPTYSILGKYFLILFQWLQILSKAVHWKEKRGLRPGYFPKRMPNALSILALNQFKKLERFNIRRKEIAQIYRKELKNTSFELPQEKEQIYLRFAVKHPKAHEIIKKAWQKNLLIGDWYTTPIAPHDTKLDKMQYVPGTCPKAEKLSKETFNLPTHINISKKEAQKIIDFLKSIEKLL</sequence>
<dbReference type="GO" id="GO:0000271">
    <property type="term" value="P:polysaccharide biosynthetic process"/>
    <property type="evidence" value="ECO:0007669"/>
    <property type="project" value="TreeGrafter"/>
</dbReference>
<organism evidence="4 5">
    <name type="scientific">Candidatus Nealsonbacteria bacterium CG23_combo_of_CG06-09_8_20_14_all_37_18</name>
    <dbReference type="NCBI Taxonomy" id="1974720"/>
    <lineage>
        <taxon>Bacteria</taxon>
        <taxon>Candidatus Nealsoniibacteriota</taxon>
    </lineage>
</organism>
<dbReference type="Pfam" id="PF01041">
    <property type="entry name" value="DegT_DnrJ_EryC1"/>
    <property type="match status" value="3"/>
</dbReference>
<dbReference type="PIRSF" id="PIRSF000390">
    <property type="entry name" value="PLP_StrS"/>
    <property type="match status" value="1"/>
</dbReference>
<keyword evidence="2 3" id="KW-0663">Pyridoxal phosphate</keyword>
<comment type="caution">
    <text evidence="4">The sequence shown here is derived from an EMBL/GenBank/DDBJ whole genome shotgun (WGS) entry which is preliminary data.</text>
</comment>
<dbReference type="InterPro" id="IPR015422">
    <property type="entry name" value="PyrdxlP-dep_Trfase_small"/>
</dbReference>
<protein>
    <recommendedName>
        <fullName evidence="6">DegT/DnrJ/EryC1/StrS aminotransferase</fullName>
    </recommendedName>
</protein>
<dbReference type="SUPFAM" id="SSF53383">
    <property type="entry name" value="PLP-dependent transferases"/>
    <property type="match status" value="1"/>
</dbReference>
<feature type="active site" description="Proton acceptor" evidence="1">
    <location>
        <position position="205"/>
    </location>
</feature>
<dbReference type="GO" id="GO:0008483">
    <property type="term" value="F:transaminase activity"/>
    <property type="evidence" value="ECO:0007669"/>
    <property type="project" value="TreeGrafter"/>
</dbReference>